<sequence>MTPGNWSWTDNTTFDFKDWSTSEPKNLSMSCAAVTIQTGYWASSDCFKTKPYVCEISATPSYPVYANCSAGWMYFEPTHSCYVVSGYGQLFNNWTEAEKYCLSQNSHLVSLHNFDEIKFVSSAL</sequence>
<reference evidence="2" key="1">
    <citation type="submission" date="2022-11" db="UniProtKB">
        <authorList>
            <consortium name="WormBaseParasite"/>
        </authorList>
    </citation>
    <scope>IDENTIFICATION</scope>
</reference>
<evidence type="ECO:0000313" key="2">
    <source>
        <dbReference type="WBParaSite" id="ES5_v2.g17170.t1"/>
    </source>
</evidence>
<dbReference type="WBParaSite" id="ES5_v2.g17170.t1">
    <property type="protein sequence ID" value="ES5_v2.g17170.t1"/>
    <property type="gene ID" value="ES5_v2.g17170"/>
</dbReference>
<evidence type="ECO:0000313" key="1">
    <source>
        <dbReference type="Proteomes" id="UP000887579"/>
    </source>
</evidence>
<proteinExistence type="predicted"/>
<accession>A0AC34FIV3</accession>
<organism evidence="1 2">
    <name type="scientific">Panagrolaimus sp. ES5</name>
    <dbReference type="NCBI Taxonomy" id="591445"/>
    <lineage>
        <taxon>Eukaryota</taxon>
        <taxon>Metazoa</taxon>
        <taxon>Ecdysozoa</taxon>
        <taxon>Nematoda</taxon>
        <taxon>Chromadorea</taxon>
        <taxon>Rhabditida</taxon>
        <taxon>Tylenchina</taxon>
        <taxon>Panagrolaimomorpha</taxon>
        <taxon>Panagrolaimoidea</taxon>
        <taxon>Panagrolaimidae</taxon>
        <taxon>Panagrolaimus</taxon>
    </lineage>
</organism>
<name>A0AC34FIV3_9BILA</name>
<dbReference type="Proteomes" id="UP000887579">
    <property type="component" value="Unplaced"/>
</dbReference>
<protein>
    <submittedName>
        <fullName evidence="2">C-type lectin domain-containing protein</fullName>
    </submittedName>
</protein>